<feature type="domain" description="Phosphoribosyltransferase" evidence="2">
    <location>
        <begin position="148"/>
        <end position="242"/>
    </location>
</feature>
<evidence type="ECO:0000256" key="1">
    <source>
        <dbReference type="ARBA" id="ARBA00008007"/>
    </source>
</evidence>
<dbReference type="RefSeq" id="WP_175624844.1">
    <property type="nucleotide sequence ID" value="NZ_JADOEL010000010.1"/>
</dbReference>
<sequence length="247" mass="26906">MLYRFIDWSRRLARHLPAGLPSSCALCGIAGAAALCTPCHAQFFSHRPPRCTQCAYPLPDGEHAPRVCGTCLRAPRAFDTTIVASDYSAPIDHLVLALKFGNQLALAPLFARLIADALLRDRSFSLPTIMAAVPLGEQRLAERGFNQALEIAKPLSKAIAIPLMPQLISRSRETAMQSSLAPDARIRNMRNAFVLDPQAAELVRGQHVAVVDDVLTTGVTLNEIATLLKRYGAARVSNFVFARTPPR</sequence>
<reference evidence="4 5" key="1">
    <citation type="submission" date="2020-11" db="EMBL/GenBank/DDBJ databases">
        <title>WGS of Herminiimonas contaminans strain Marseille-Q4544 isolated from planarians Schmidtea mediterranea.</title>
        <authorList>
            <person name="Kangale L."/>
        </authorList>
    </citation>
    <scope>NUCLEOTIDE SEQUENCE [LARGE SCALE GENOMIC DNA]</scope>
    <source>
        <strain evidence="4 5">Marseille-Q4544</strain>
    </source>
</reference>
<dbReference type="PANTHER" id="PTHR47505">
    <property type="entry name" value="DNA UTILIZATION PROTEIN YHGH"/>
    <property type="match status" value="1"/>
</dbReference>
<dbReference type="Pfam" id="PF18912">
    <property type="entry name" value="DZR_2"/>
    <property type="match status" value="1"/>
</dbReference>
<organism evidence="4 5">
    <name type="scientific">Herminiimonas contaminans</name>
    <dbReference type="NCBI Taxonomy" id="1111140"/>
    <lineage>
        <taxon>Bacteria</taxon>
        <taxon>Pseudomonadati</taxon>
        <taxon>Pseudomonadota</taxon>
        <taxon>Betaproteobacteria</taxon>
        <taxon>Burkholderiales</taxon>
        <taxon>Oxalobacteraceae</taxon>
        <taxon>Herminiimonas</taxon>
    </lineage>
</organism>
<evidence type="ECO:0000313" key="5">
    <source>
        <dbReference type="Proteomes" id="UP000657372"/>
    </source>
</evidence>
<dbReference type="CDD" id="cd06223">
    <property type="entry name" value="PRTases_typeI"/>
    <property type="match status" value="1"/>
</dbReference>
<dbReference type="InterPro" id="IPR029057">
    <property type="entry name" value="PRTase-like"/>
</dbReference>
<dbReference type="Pfam" id="PF00156">
    <property type="entry name" value="Pribosyltran"/>
    <property type="match status" value="1"/>
</dbReference>
<evidence type="ECO:0000259" key="2">
    <source>
        <dbReference type="Pfam" id="PF00156"/>
    </source>
</evidence>
<accession>A0ABS0EUV5</accession>
<feature type="domain" description="Double zinc ribbon" evidence="3">
    <location>
        <begin position="20"/>
        <end position="72"/>
    </location>
</feature>
<gene>
    <name evidence="4" type="ORF">IXC47_13125</name>
</gene>
<evidence type="ECO:0000259" key="3">
    <source>
        <dbReference type="Pfam" id="PF18912"/>
    </source>
</evidence>
<proteinExistence type="inferred from homology"/>
<comment type="caution">
    <text evidence="4">The sequence shown here is derived from an EMBL/GenBank/DDBJ whole genome shotgun (WGS) entry which is preliminary data.</text>
</comment>
<comment type="similarity">
    <text evidence="1">Belongs to the ComF/GntX family.</text>
</comment>
<dbReference type="SUPFAM" id="SSF53271">
    <property type="entry name" value="PRTase-like"/>
    <property type="match status" value="1"/>
</dbReference>
<dbReference type="Gene3D" id="3.40.50.2020">
    <property type="match status" value="1"/>
</dbReference>
<dbReference type="Proteomes" id="UP000657372">
    <property type="component" value="Unassembled WGS sequence"/>
</dbReference>
<protein>
    <submittedName>
        <fullName evidence="4">ComF family protein</fullName>
    </submittedName>
</protein>
<dbReference type="PANTHER" id="PTHR47505:SF1">
    <property type="entry name" value="DNA UTILIZATION PROTEIN YHGH"/>
    <property type="match status" value="1"/>
</dbReference>
<name>A0ABS0EUV5_9BURK</name>
<evidence type="ECO:0000313" key="4">
    <source>
        <dbReference type="EMBL" id="MBF8178626.1"/>
    </source>
</evidence>
<dbReference type="InterPro" id="IPR051910">
    <property type="entry name" value="ComF/GntX_DNA_util-trans"/>
</dbReference>
<keyword evidence="5" id="KW-1185">Reference proteome</keyword>
<dbReference type="InterPro" id="IPR000836">
    <property type="entry name" value="PRTase_dom"/>
</dbReference>
<dbReference type="InterPro" id="IPR044005">
    <property type="entry name" value="DZR_2"/>
</dbReference>
<dbReference type="EMBL" id="JADOEL010000010">
    <property type="protein sequence ID" value="MBF8178626.1"/>
    <property type="molecule type" value="Genomic_DNA"/>
</dbReference>